<gene>
    <name evidence="8" type="ORF">ANE_LOCUS12524</name>
</gene>
<evidence type="ECO:0000259" key="7">
    <source>
        <dbReference type="Pfam" id="PF23262"/>
    </source>
</evidence>
<feature type="transmembrane region" description="Helical" evidence="5">
    <location>
        <begin position="376"/>
        <end position="409"/>
    </location>
</feature>
<feature type="transmembrane region" description="Helical" evidence="5">
    <location>
        <begin position="198"/>
        <end position="219"/>
    </location>
</feature>
<accession>A0A565BME8</accession>
<evidence type="ECO:0000256" key="2">
    <source>
        <dbReference type="ARBA" id="ARBA00022692"/>
    </source>
</evidence>
<feature type="domain" description="NFD4 C-terminal" evidence="7">
    <location>
        <begin position="298"/>
        <end position="502"/>
    </location>
</feature>
<dbReference type="InterPro" id="IPR010658">
    <property type="entry name" value="Nodulin-like"/>
</dbReference>
<dbReference type="AlphaFoldDB" id="A0A565BME8"/>
<feature type="transmembrane region" description="Helical" evidence="5">
    <location>
        <begin position="430"/>
        <end position="455"/>
    </location>
</feature>
<comment type="caution">
    <text evidence="8">The sequence shown here is derived from an EMBL/GenBank/DDBJ whole genome shotgun (WGS) entry which is preliminary data.</text>
</comment>
<evidence type="ECO:0000313" key="9">
    <source>
        <dbReference type="Proteomes" id="UP000489600"/>
    </source>
</evidence>
<feature type="transmembrane region" description="Helical" evidence="5">
    <location>
        <begin position="336"/>
        <end position="356"/>
    </location>
</feature>
<dbReference type="CDD" id="cd17354">
    <property type="entry name" value="MFS_Mch1p_like"/>
    <property type="match status" value="1"/>
</dbReference>
<feature type="transmembrane region" description="Helical" evidence="5">
    <location>
        <begin position="132"/>
        <end position="154"/>
    </location>
</feature>
<feature type="transmembrane region" description="Helical" evidence="5">
    <location>
        <begin position="231"/>
        <end position="251"/>
    </location>
</feature>
<reference evidence="8" key="1">
    <citation type="submission" date="2019-07" db="EMBL/GenBank/DDBJ databases">
        <authorList>
            <person name="Dittberner H."/>
        </authorList>
    </citation>
    <scope>NUCLEOTIDE SEQUENCE [LARGE SCALE GENOMIC DNA]</scope>
</reference>
<feature type="transmembrane region" description="Helical" evidence="5">
    <location>
        <begin position="70"/>
        <end position="88"/>
    </location>
</feature>
<name>A0A565BME8_9BRAS</name>
<proteinExistence type="predicted"/>
<feature type="transmembrane region" description="Helical" evidence="5">
    <location>
        <begin position="303"/>
        <end position="324"/>
    </location>
</feature>
<dbReference type="InterPro" id="IPR036259">
    <property type="entry name" value="MFS_trans_sf"/>
</dbReference>
<dbReference type="Pfam" id="PF06813">
    <property type="entry name" value="Nodulin-like"/>
    <property type="match status" value="1"/>
</dbReference>
<evidence type="ECO:0000256" key="3">
    <source>
        <dbReference type="ARBA" id="ARBA00022989"/>
    </source>
</evidence>
<dbReference type="Gene3D" id="1.20.1250.20">
    <property type="entry name" value="MFS general substrate transporter like domains"/>
    <property type="match status" value="1"/>
</dbReference>
<dbReference type="PANTHER" id="PTHR21576:SF112">
    <property type="entry name" value="NODULIN-LIKE _ MAJOR FACILITATOR SUPERFAMILY PROTEIN"/>
    <property type="match status" value="1"/>
</dbReference>
<feature type="transmembrane region" description="Helical" evidence="5">
    <location>
        <begin position="475"/>
        <end position="495"/>
    </location>
</feature>
<dbReference type="InterPro" id="IPR056555">
    <property type="entry name" value="NFD4_C"/>
</dbReference>
<organism evidence="8 9">
    <name type="scientific">Arabis nemorensis</name>
    <dbReference type="NCBI Taxonomy" id="586526"/>
    <lineage>
        <taxon>Eukaryota</taxon>
        <taxon>Viridiplantae</taxon>
        <taxon>Streptophyta</taxon>
        <taxon>Embryophyta</taxon>
        <taxon>Tracheophyta</taxon>
        <taxon>Spermatophyta</taxon>
        <taxon>Magnoliopsida</taxon>
        <taxon>eudicotyledons</taxon>
        <taxon>Gunneridae</taxon>
        <taxon>Pentapetalae</taxon>
        <taxon>rosids</taxon>
        <taxon>malvids</taxon>
        <taxon>Brassicales</taxon>
        <taxon>Brassicaceae</taxon>
        <taxon>Arabideae</taxon>
        <taxon>Arabis</taxon>
    </lineage>
</organism>
<evidence type="ECO:0000313" key="8">
    <source>
        <dbReference type="EMBL" id="VVB02080.1"/>
    </source>
</evidence>
<feature type="transmembrane region" description="Helical" evidence="5">
    <location>
        <begin position="166"/>
        <end position="186"/>
    </location>
</feature>
<dbReference type="EMBL" id="CABITT030000004">
    <property type="protein sequence ID" value="VVB02080.1"/>
    <property type="molecule type" value="Genomic_DNA"/>
</dbReference>
<comment type="subcellular location">
    <subcellularLocation>
        <location evidence="1">Membrane</location>
        <topology evidence="1">Multi-pass membrane protein</topology>
    </subcellularLocation>
</comment>
<keyword evidence="3 5" id="KW-1133">Transmembrane helix</keyword>
<dbReference type="PANTHER" id="PTHR21576">
    <property type="entry name" value="UNCHARACTERIZED NODULIN-LIKE PROTEIN"/>
    <property type="match status" value="1"/>
</dbReference>
<evidence type="ECO:0000259" key="6">
    <source>
        <dbReference type="Pfam" id="PF06813"/>
    </source>
</evidence>
<dbReference type="OrthoDB" id="410267at2759"/>
<dbReference type="GO" id="GO:0016020">
    <property type="term" value="C:membrane"/>
    <property type="evidence" value="ECO:0007669"/>
    <property type="project" value="UniProtKB-SubCell"/>
</dbReference>
<keyword evidence="2 5" id="KW-0812">Transmembrane</keyword>
<feature type="domain" description="Nodulin-like" evidence="6">
    <location>
        <begin position="8"/>
        <end position="248"/>
    </location>
</feature>
<dbReference type="SUPFAM" id="SSF103473">
    <property type="entry name" value="MFS general substrate transporter"/>
    <property type="match status" value="1"/>
</dbReference>
<evidence type="ECO:0000256" key="1">
    <source>
        <dbReference type="ARBA" id="ARBA00004141"/>
    </source>
</evidence>
<sequence>MGGGRGDGASYTFGIYSSLLKSSQSYDQSTLDTVSVYKDIGANVGILSGLFYTAVASGKSGSGRFFNGPWVVIFVGLLQWVLGYGFIWMAASGVIDRPPVAVMCLFMFFAGHCQPFFNTAIVVTAVRNFSDYGGTAVGIMKGYVGLSGAILVQMYHICCEGDPTSYILLLAVVPSLLILTAMPLVRTYDTVIASDKKHLNGLSAISLIIVIYLMIAILVENLIGMSKPMKICSFTILLLLLASPLLVAFRAQREEKERFLSLDFPVTESTTLLGSPKLNTSSGVKVVMTNDMNVLESICTTNFWLLFLAMICGMGSGLATVNNIRQMGESLRYSTVQLNSLVSLWSIWNFLGRFGSGYISDAYLHSHGWPRPIFMAITLGIMAIGHIIMASGLLGSLYIGTLLVGLAYGSQWSLMPTITSEIFGVLHMATIFYTISIASPVGSYIFSVKVIGYLYDKVASEDDHSCYGNHCFGTSFVIMAAMALLGSLVALVLFFRTKKFYATLVAKRILK</sequence>
<feature type="transmembrane region" description="Helical" evidence="5">
    <location>
        <begin position="100"/>
        <end position="126"/>
    </location>
</feature>
<dbReference type="Pfam" id="PF23262">
    <property type="entry name" value="NFD4_C"/>
    <property type="match status" value="1"/>
</dbReference>
<keyword evidence="4 5" id="KW-0472">Membrane</keyword>
<dbReference type="Proteomes" id="UP000489600">
    <property type="component" value="Unassembled WGS sequence"/>
</dbReference>
<evidence type="ECO:0000256" key="5">
    <source>
        <dbReference type="SAM" id="Phobius"/>
    </source>
</evidence>
<keyword evidence="9" id="KW-1185">Reference proteome</keyword>
<protein>
    <submittedName>
        <fullName evidence="8">Uncharacterized protein</fullName>
    </submittedName>
</protein>
<evidence type="ECO:0000256" key="4">
    <source>
        <dbReference type="ARBA" id="ARBA00023136"/>
    </source>
</evidence>